<evidence type="ECO:0000259" key="16">
    <source>
        <dbReference type="PROSITE" id="PS50222"/>
    </source>
</evidence>
<evidence type="ECO:0000256" key="6">
    <source>
        <dbReference type="ARBA" id="ARBA00022692"/>
    </source>
</evidence>
<dbReference type="Gene3D" id="1.10.238.10">
    <property type="entry name" value="EF-hand"/>
    <property type="match status" value="2"/>
</dbReference>
<keyword evidence="6 14" id="KW-0812">Transmembrane</keyword>
<feature type="repeat" description="Solcar" evidence="14">
    <location>
        <begin position="467"/>
        <end position="580"/>
    </location>
</feature>
<dbReference type="Proteomes" id="UP000031575">
    <property type="component" value="Unassembled WGS sequence"/>
</dbReference>
<dbReference type="InterPro" id="IPR011992">
    <property type="entry name" value="EF-hand-dom_pair"/>
</dbReference>
<accession>A0A0C2F5K4</accession>
<name>A0A0C2F5K4_9PEZI</name>
<dbReference type="AlphaFoldDB" id="A0A0C2F5K4"/>
<evidence type="ECO:0000256" key="5">
    <source>
        <dbReference type="ARBA" id="ARBA00022448"/>
    </source>
</evidence>
<dbReference type="PROSITE" id="PS50222">
    <property type="entry name" value="EF_HAND_2"/>
    <property type="match status" value="2"/>
</dbReference>
<keyword evidence="11" id="KW-1133">Transmembrane helix</keyword>
<evidence type="ECO:0000256" key="7">
    <source>
        <dbReference type="ARBA" id="ARBA00022723"/>
    </source>
</evidence>
<keyword evidence="5" id="KW-0813">Transport</keyword>
<feature type="region of interest" description="Disordered" evidence="15">
    <location>
        <begin position="1"/>
        <end position="40"/>
    </location>
</feature>
<evidence type="ECO:0000256" key="3">
    <source>
        <dbReference type="ARBA" id="ARBA00006375"/>
    </source>
</evidence>
<evidence type="ECO:0000256" key="14">
    <source>
        <dbReference type="PROSITE-ProRule" id="PRU00282"/>
    </source>
</evidence>
<evidence type="ECO:0000256" key="12">
    <source>
        <dbReference type="ARBA" id="ARBA00023128"/>
    </source>
</evidence>
<dbReference type="SMART" id="SM00054">
    <property type="entry name" value="EFh"/>
    <property type="match status" value="4"/>
</dbReference>
<evidence type="ECO:0000256" key="2">
    <source>
        <dbReference type="ARBA" id="ARBA00004448"/>
    </source>
</evidence>
<dbReference type="InterPro" id="IPR018108">
    <property type="entry name" value="MCP_transmembrane"/>
</dbReference>
<proteinExistence type="inferred from homology"/>
<dbReference type="InterPro" id="IPR018247">
    <property type="entry name" value="EF_Hand_1_Ca_BS"/>
</dbReference>
<dbReference type="CDD" id="cd00051">
    <property type="entry name" value="EFh"/>
    <property type="match status" value="1"/>
</dbReference>
<dbReference type="PANTHER" id="PTHR24089">
    <property type="entry name" value="SOLUTE CARRIER FAMILY 25"/>
    <property type="match status" value="1"/>
</dbReference>
<evidence type="ECO:0000256" key="15">
    <source>
        <dbReference type="SAM" id="MobiDB-lite"/>
    </source>
</evidence>
<dbReference type="Pfam" id="PF00153">
    <property type="entry name" value="Mito_carr"/>
    <property type="match status" value="3"/>
</dbReference>
<dbReference type="PROSITE" id="PS50920">
    <property type="entry name" value="SOLCAR"/>
    <property type="match status" value="3"/>
</dbReference>
<dbReference type="GO" id="GO:0055085">
    <property type="term" value="P:transmembrane transport"/>
    <property type="evidence" value="ECO:0007669"/>
    <property type="project" value="InterPro"/>
</dbReference>
<keyword evidence="12" id="KW-0496">Mitochondrion</keyword>
<dbReference type="GeneID" id="63681308"/>
<protein>
    <recommendedName>
        <fullName evidence="4">Mitochondrial thiamine pyrophosphate carrier 1</fullName>
    </recommendedName>
</protein>
<sequence>MPSSPSESSSPYPFNATPAASDPDTAALRTMEGESQVQRDKRVKELWQRLDPQDDRELDLKGLKKGLRRIDHPMKNADDMLREIIDIVDVNGDGKIQYEGGGSKRPARPKEQEKTERRIIDKGEFRVFVEAAERQLLLLFRSIDRNHDGRLNRAELRAAFQKTGLAVPMRRLDGFFDEIDMNHDGYITFDEWRDFLLFIPTKGSDSPLETAWSYYASTVILNAEGDSMVSDETLEGLGTTGYLLQALFGSIMKLAKPSVAVSSRAGEKEEELQQTPDVQIASPDQELEMHQQPPQPVQQIRKRRRIRPPETAADSDSIAPAPSSSSPTPPSPPPPPLPPDSKEGTVLAVSSKALPHESETGASAPMSSAAASVSPPSGTRAEASKSLTDSKTAAADAMVDERETVAAGGRGHEYEDFEDLGDVDELDEVLDSGKATGSGTKLQRAQRVAGTTRTKKKSKYKQLTQYLPHPGYFLAGALAGGISRTATAPLDRLKVYLLVNTRGGSSGTKAAASAVASGAATGEPATANLRKTGRPIRDAIVNLYRAGGVRTFFAGNGLNVVKIMPETAIKFGSYEAAKRTLAVIEGHGDPLHINSASKFVAGGVAGMIAQFCVYPLDTLKFRLQCETVQGGPTGNALLMQTARRMYETGGVRAAYRGVTMGLVGMFPYSAIDMGTFELLKSTFTRYKARYYGIHEEDAAPGNVVTGIIGATSGAFGATVVYPLNVLRTRLQTQGTVMHPPTYTGIWDVAARTLANEGVRGLYKGLTPNLLKVAPALSITWVVYENSKKALGLP</sequence>
<dbReference type="InterPro" id="IPR002067">
    <property type="entry name" value="MCP"/>
</dbReference>
<evidence type="ECO:0000313" key="18">
    <source>
        <dbReference type="Proteomes" id="UP000031575"/>
    </source>
</evidence>
<dbReference type="RefSeq" id="XP_040614333.1">
    <property type="nucleotide sequence ID" value="XM_040766387.1"/>
</dbReference>
<dbReference type="InterPro" id="IPR002048">
    <property type="entry name" value="EF_hand_dom"/>
</dbReference>
<dbReference type="FunFam" id="1.50.40.10:FF:000016">
    <property type="entry name" value="Solute carrier family 25 member 23"/>
    <property type="match status" value="1"/>
</dbReference>
<dbReference type="GO" id="GO:0005509">
    <property type="term" value="F:calcium ion binding"/>
    <property type="evidence" value="ECO:0007669"/>
    <property type="project" value="InterPro"/>
</dbReference>
<feature type="compositionally biased region" description="Low complexity" evidence="15">
    <location>
        <begin position="1"/>
        <end position="27"/>
    </location>
</feature>
<evidence type="ECO:0000256" key="13">
    <source>
        <dbReference type="ARBA" id="ARBA00023136"/>
    </source>
</evidence>
<keyword evidence="10" id="KW-0106">Calcium</keyword>
<dbReference type="InterPro" id="IPR023395">
    <property type="entry name" value="MCP_dom_sf"/>
</dbReference>
<feature type="region of interest" description="Disordered" evidence="15">
    <location>
        <begin position="431"/>
        <end position="460"/>
    </location>
</feature>
<keyword evidence="8" id="KW-0677">Repeat</keyword>
<evidence type="ECO:0000256" key="10">
    <source>
        <dbReference type="ARBA" id="ARBA00022837"/>
    </source>
</evidence>
<feature type="domain" description="EF-hand" evidence="16">
    <location>
        <begin position="167"/>
        <end position="202"/>
    </location>
</feature>
<feature type="region of interest" description="Disordered" evidence="15">
    <location>
        <begin position="285"/>
        <end position="399"/>
    </location>
</feature>
<dbReference type="SUPFAM" id="SSF103506">
    <property type="entry name" value="Mitochondrial carrier"/>
    <property type="match status" value="1"/>
</dbReference>
<evidence type="ECO:0000256" key="4">
    <source>
        <dbReference type="ARBA" id="ARBA00021935"/>
    </source>
</evidence>
<feature type="compositionally biased region" description="Low complexity" evidence="15">
    <location>
        <begin position="362"/>
        <end position="377"/>
    </location>
</feature>
<reference evidence="17 18" key="1">
    <citation type="journal article" date="2014" name="BMC Genomics">
        <title>Comparative genomics of the major fungal agents of human and animal Sporotrichosis: Sporothrix schenckii and Sporothrix brasiliensis.</title>
        <authorList>
            <person name="Teixeira M.M."/>
            <person name="de Almeida L.G."/>
            <person name="Kubitschek-Barreira P."/>
            <person name="Alves F.L."/>
            <person name="Kioshima E.S."/>
            <person name="Abadio A.K."/>
            <person name="Fernandes L."/>
            <person name="Derengowski L.S."/>
            <person name="Ferreira K.S."/>
            <person name="Souza R.C."/>
            <person name="Ruiz J.C."/>
            <person name="de Andrade N.C."/>
            <person name="Paes H.C."/>
            <person name="Nicola A.M."/>
            <person name="Albuquerque P."/>
            <person name="Gerber A.L."/>
            <person name="Martins V.P."/>
            <person name="Peconick L.D."/>
            <person name="Neto A.V."/>
            <person name="Chaucanez C.B."/>
            <person name="Silva P.A."/>
            <person name="Cunha O.L."/>
            <person name="de Oliveira F.F."/>
            <person name="dos Santos T.C."/>
            <person name="Barros A.L."/>
            <person name="Soares M.A."/>
            <person name="de Oliveira L.M."/>
            <person name="Marini M.M."/>
            <person name="Villalobos-Duno H."/>
            <person name="Cunha M.M."/>
            <person name="de Hoog S."/>
            <person name="da Silveira J.F."/>
            <person name="Henrissat B."/>
            <person name="Nino-Vega G.A."/>
            <person name="Cisalpino P.S."/>
            <person name="Mora-Montes H.M."/>
            <person name="Almeida S.R."/>
            <person name="Stajich J.E."/>
            <person name="Lopes-Bezerra L.M."/>
            <person name="Vasconcelos A.T."/>
            <person name="Felipe M.S."/>
        </authorList>
    </citation>
    <scope>NUCLEOTIDE SEQUENCE [LARGE SCALE GENOMIC DNA]</scope>
    <source>
        <strain evidence="17 18">5110</strain>
    </source>
</reference>
<evidence type="ECO:0000313" key="17">
    <source>
        <dbReference type="EMBL" id="KIH86323.1"/>
    </source>
</evidence>
<evidence type="ECO:0000256" key="9">
    <source>
        <dbReference type="ARBA" id="ARBA00022792"/>
    </source>
</evidence>
<dbReference type="GO" id="GO:0005743">
    <property type="term" value="C:mitochondrial inner membrane"/>
    <property type="evidence" value="ECO:0007669"/>
    <property type="project" value="UniProtKB-SubCell"/>
</dbReference>
<dbReference type="OrthoDB" id="270584at2759"/>
<keyword evidence="18" id="KW-1185">Reference proteome</keyword>
<keyword evidence="9" id="KW-0999">Mitochondrion inner membrane</keyword>
<dbReference type="HOGENOM" id="CLU_015166_2_2_1"/>
<evidence type="ECO:0000256" key="1">
    <source>
        <dbReference type="ARBA" id="ARBA00002238"/>
    </source>
</evidence>
<feature type="compositionally biased region" description="Low complexity" evidence="15">
    <location>
        <begin position="312"/>
        <end position="326"/>
    </location>
</feature>
<comment type="function">
    <text evidence="1">Mitochondrial transporter that mediates uptake of thiamine pyrophosphate (ThPP) into mitochondria.</text>
</comment>
<feature type="repeat" description="Solcar" evidence="14">
    <location>
        <begin position="700"/>
        <end position="789"/>
    </location>
</feature>
<comment type="subcellular location">
    <subcellularLocation>
        <location evidence="2">Mitochondrion inner membrane</location>
        <topology evidence="2">Multi-pass membrane protein</topology>
    </subcellularLocation>
</comment>
<dbReference type="PRINTS" id="PR00926">
    <property type="entry name" value="MITOCARRIER"/>
</dbReference>
<evidence type="ECO:0000256" key="11">
    <source>
        <dbReference type="ARBA" id="ARBA00022989"/>
    </source>
</evidence>
<dbReference type="SUPFAM" id="SSF47473">
    <property type="entry name" value="EF-hand"/>
    <property type="match status" value="1"/>
</dbReference>
<evidence type="ECO:0000256" key="8">
    <source>
        <dbReference type="ARBA" id="ARBA00022737"/>
    </source>
</evidence>
<comment type="caution">
    <text evidence="17">The sequence shown here is derived from an EMBL/GenBank/DDBJ whole genome shotgun (WGS) entry which is preliminary data.</text>
</comment>
<dbReference type="Gene3D" id="1.50.40.10">
    <property type="entry name" value="Mitochondrial carrier domain"/>
    <property type="match status" value="1"/>
</dbReference>
<gene>
    <name evidence="17" type="ORF">SPBR_08149</name>
</gene>
<dbReference type="PROSITE" id="PS00018">
    <property type="entry name" value="EF_HAND_1"/>
    <property type="match status" value="2"/>
</dbReference>
<organism evidence="17 18">
    <name type="scientific">Sporothrix brasiliensis 5110</name>
    <dbReference type="NCBI Taxonomy" id="1398154"/>
    <lineage>
        <taxon>Eukaryota</taxon>
        <taxon>Fungi</taxon>
        <taxon>Dikarya</taxon>
        <taxon>Ascomycota</taxon>
        <taxon>Pezizomycotina</taxon>
        <taxon>Sordariomycetes</taxon>
        <taxon>Sordariomycetidae</taxon>
        <taxon>Ophiostomatales</taxon>
        <taxon>Ophiostomataceae</taxon>
        <taxon>Sporothrix</taxon>
    </lineage>
</organism>
<dbReference type="EMBL" id="AWTV01000011">
    <property type="protein sequence ID" value="KIH86323.1"/>
    <property type="molecule type" value="Genomic_DNA"/>
</dbReference>
<keyword evidence="13 14" id="KW-0472">Membrane</keyword>
<dbReference type="Pfam" id="PF13202">
    <property type="entry name" value="EF-hand_5"/>
    <property type="match status" value="1"/>
</dbReference>
<feature type="compositionally biased region" description="Pro residues" evidence="15">
    <location>
        <begin position="327"/>
        <end position="339"/>
    </location>
</feature>
<feature type="domain" description="EF-hand" evidence="16">
    <location>
        <begin position="131"/>
        <end position="166"/>
    </location>
</feature>
<comment type="similarity">
    <text evidence="3">Belongs to the mitochondrial carrier (TC 2.A.29) family.</text>
</comment>
<keyword evidence="7" id="KW-0479">Metal-binding</keyword>
<dbReference type="VEuPathDB" id="FungiDB:SPBR_08149"/>
<dbReference type="Pfam" id="PF13499">
    <property type="entry name" value="EF-hand_7"/>
    <property type="match status" value="1"/>
</dbReference>
<feature type="repeat" description="Solcar" evidence="14">
    <location>
        <begin position="593"/>
        <end position="682"/>
    </location>
</feature>